<evidence type="ECO:0000256" key="1">
    <source>
        <dbReference type="SAM" id="MobiDB-lite"/>
    </source>
</evidence>
<reference evidence="2 3" key="1">
    <citation type="journal article" date="2022" name="bioRxiv">
        <title>Genomics of Preaxostyla Flagellates Illuminates Evolutionary Transitions and the Path Towards Mitochondrial Loss.</title>
        <authorList>
            <person name="Novak L.V.F."/>
            <person name="Treitli S.C."/>
            <person name="Pyrih J."/>
            <person name="Halakuc P."/>
            <person name="Pipaliya S.V."/>
            <person name="Vacek V."/>
            <person name="Brzon O."/>
            <person name="Soukal P."/>
            <person name="Eme L."/>
            <person name="Dacks J.B."/>
            <person name="Karnkowska A."/>
            <person name="Elias M."/>
            <person name="Hampl V."/>
        </authorList>
    </citation>
    <scope>NUCLEOTIDE SEQUENCE [LARGE SCALE GENOMIC DNA]</scope>
    <source>
        <strain evidence="2">NAU3</strain>
        <tissue evidence="2">Gut</tissue>
    </source>
</reference>
<sequence length="457" mass="50583">MLGRRWPLVVHNTFFARADDVKSERGFASMMDKTVSDLPFPCSLGRRKYLQTDYQVVLTLCICLSEEEQIGSRVCACKCVRFDVFLDAMFFLGQYFVFCSFLSSPLFLSLDLVAPDQDRLFSLLVEYPTQSTKSLVHPPIVNVISKCDSSNCLHIPTDPVIVRLHRSRPDSKEGIDEMDFVYNREAKTDIRDQSNHLVFHGLPLPSPADGFHSPRPQMASAPRPQLASAPSLEIGFHSPRPHTQCTPSPSNAMLSLPFKRNALPPFKRNALPPLNAMLSLPLNAMLSSLQTQCSPSLLQTQCSPSLQTQCSPLPSNNALPPFKRNALPPSNAMPSHQLKHCSIQAKEVTNKAALPLADLVTGVGNIATFADCEKEIALLREYSPKVDILPDLRMLEIEINGFRDIPSSQVEEVNNRTTSFTLPQLPISPLSAPVALSPILAFATTPAQHRVINKTMT</sequence>
<gene>
    <name evidence="2" type="ORF">BLNAU_24269</name>
</gene>
<dbReference type="Proteomes" id="UP001281761">
    <property type="component" value="Unassembled WGS sequence"/>
</dbReference>
<feature type="compositionally biased region" description="Polar residues" evidence="1">
    <location>
        <begin position="241"/>
        <end position="253"/>
    </location>
</feature>
<feature type="region of interest" description="Disordered" evidence="1">
    <location>
        <begin position="232"/>
        <end position="253"/>
    </location>
</feature>
<keyword evidence="3" id="KW-1185">Reference proteome</keyword>
<evidence type="ECO:0000313" key="2">
    <source>
        <dbReference type="EMBL" id="KAK2940822.1"/>
    </source>
</evidence>
<proteinExistence type="predicted"/>
<comment type="caution">
    <text evidence="2">The sequence shown here is derived from an EMBL/GenBank/DDBJ whole genome shotgun (WGS) entry which is preliminary data.</text>
</comment>
<name>A0ABQ9WMX7_9EUKA</name>
<protein>
    <submittedName>
        <fullName evidence="2">Uncharacterized protein</fullName>
    </submittedName>
</protein>
<organism evidence="2 3">
    <name type="scientific">Blattamonas nauphoetae</name>
    <dbReference type="NCBI Taxonomy" id="2049346"/>
    <lineage>
        <taxon>Eukaryota</taxon>
        <taxon>Metamonada</taxon>
        <taxon>Preaxostyla</taxon>
        <taxon>Oxymonadida</taxon>
        <taxon>Blattamonas</taxon>
    </lineage>
</organism>
<evidence type="ECO:0000313" key="3">
    <source>
        <dbReference type="Proteomes" id="UP001281761"/>
    </source>
</evidence>
<dbReference type="EMBL" id="JARBJD010000597">
    <property type="protein sequence ID" value="KAK2940822.1"/>
    <property type="molecule type" value="Genomic_DNA"/>
</dbReference>
<accession>A0ABQ9WMX7</accession>